<evidence type="ECO:0000256" key="2">
    <source>
        <dbReference type="ARBA" id="ARBA00005551"/>
    </source>
</evidence>
<comment type="similarity">
    <text evidence="2">Belongs to the monovalent cation:proton antiporter 2 (CPA2) transporter (TC 2.A.37) family.</text>
</comment>
<evidence type="ECO:0000256" key="6">
    <source>
        <dbReference type="ARBA" id="ARBA00023136"/>
    </source>
</evidence>
<name>A0ABT8MYP6_9BACL</name>
<dbReference type="PANTHER" id="PTHR42751">
    <property type="entry name" value="SODIUM/HYDROGEN EXCHANGER FAMILY/TRKA DOMAIN PROTEIN"/>
    <property type="match status" value="1"/>
</dbReference>
<reference evidence="9 10" key="1">
    <citation type="submission" date="2023-06" db="EMBL/GenBank/DDBJ databases">
        <title>Novel species in genus Planococcus.</title>
        <authorList>
            <person name="Ning S."/>
        </authorList>
    </citation>
    <scope>NUCLEOTIDE SEQUENCE [LARGE SCALE GENOMIC DNA]</scope>
    <source>
        <strain evidence="9 10">N028</strain>
    </source>
</reference>
<keyword evidence="5 7" id="KW-1133">Transmembrane helix</keyword>
<feature type="transmembrane region" description="Helical" evidence="7">
    <location>
        <begin position="58"/>
        <end position="79"/>
    </location>
</feature>
<evidence type="ECO:0000259" key="8">
    <source>
        <dbReference type="Pfam" id="PF00999"/>
    </source>
</evidence>
<dbReference type="Proteomes" id="UP001172055">
    <property type="component" value="Unassembled WGS sequence"/>
</dbReference>
<accession>A0ABT8MYP6</accession>
<protein>
    <submittedName>
        <fullName evidence="9">Cation:proton antiporter</fullName>
    </submittedName>
</protein>
<proteinExistence type="inferred from homology"/>
<evidence type="ECO:0000256" key="7">
    <source>
        <dbReference type="SAM" id="Phobius"/>
    </source>
</evidence>
<feature type="transmembrane region" description="Helical" evidence="7">
    <location>
        <begin position="181"/>
        <end position="203"/>
    </location>
</feature>
<dbReference type="Gene3D" id="1.20.1530.20">
    <property type="match status" value="1"/>
</dbReference>
<feature type="transmembrane region" description="Helical" evidence="7">
    <location>
        <begin position="349"/>
        <end position="368"/>
    </location>
</feature>
<comment type="subcellular location">
    <subcellularLocation>
        <location evidence="1">Membrane</location>
        <topology evidence="1">Multi-pass membrane protein</topology>
    </subcellularLocation>
</comment>
<dbReference type="InterPro" id="IPR006153">
    <property type="entry name" value="Cation/H_exchanger_TM"/>
</dbReference>
<comment type="caution">
    <text evidence="9">The sequence shown here is derived from an EMBL/GenBank/DDBJ whole genome shotgun (WGS) entry which is preliminary data.</text>
</comment>
<feature type="transmembrane region" description="Helical" evidence="7">
    <location>
        <begin position="32"/>
        <end position="52"/>
    </location>
</feature>
<dbReference type="RefSeq" id="WP_301722656.1">
    <property type="nucleotide sequence ID" value="NZ_JAUJWV010000001.1"/>
</dbReference>
<dbReference type="PANTHER" id="PTHR42751:SF6">
    <property type="entry name" value="CONSERVED INTEGRAL MEMBRANE TRANSPORT PROTEIN-RELATED"/>
    <property type="match status" value="1"/>
</dbReference>
<organism evidence="9 10">
    <name type="scientific">Planococcus shixiaomingii</name>
    <dbReference type="NCBI Taxonomy" id="3058393"/>
    <lineage>
        <taxon>Bacteria</taxon>
        <taxon>Bacillati</taxon>
        <taxon>Bacillota</taxon>
        <taxon>Bacilli</taxon>
        <taxon>Bacillales</taxon>
        <taxon>Caryophanaceae</taxon>
        <taxon>Planococcus</taxon>
    </lineage>
</organism>
<dbReference type="EMBL" id="JAUJWV010000001">
    <property type="protein sequence ID" value="MDN7240764.1"/>
    <property type="molecule type" value="Genomic_DNA"/>
</dbReference>
<feature type="transmembrane region" description="Helical" evidence="7">
    <location>
        <begin position="154"/>
        <end position="174"/>
    </location>
</feature>
<feature type="transmembrane region" description="Helical" evidence="7">
    <location>
        <begin position="6"/>
        <end position="25"/>
    </location>
</feature>
<keyword evidence="3" id="KW-0813">Transport</keyword>
<feature type="transmembrane region" description="Helical" evidence="7">
    <location>
        <begin position="215"/>
        <end position="248"/>
    </location>
</feature>
<evidence type="ECO:0000256" key="3">
    <source>
        <dbReference type="ARBA" id="ARBA00022448"/>
    </source>
</evidence>
<evidence type="ECO:0000256" key="1">
    <source>
        <dbReference type="ARBA" id="ARBA00004141"/>
    </source>
</evidence>
<evidence type="ECO:0000256" key="5">
    <source>
        <dbReference type="ARBA" id="ARBA00022989"/>
    </source>
</evidence>
<keyword evidence="10" id="KW-1185">Reference proteome</keyword>
<feature type="transmembrane region" description="Helical" evidence="7">
    <location>
        <begin position="289"/>
        <end position="310"/>
    </location>
</feature>
<gene>
    <name evidence="9" type="ORF">QWY14_03135</name>
</gene>
<evidence type="ECO:0000313" key="9">
    <source>
        <dbReference type="EMBL" id="MDN7240764.1"/>
    </source>
</evidence>
<feature type="transmembrane region" description="Helical" evidence="7">
    <location>
        <begin position="91"/>
        <end position="121"/>
    </location>
</feature>
<dbReference type="InterPro" id="IPR038770">
    <property type="entry name" value="Na+/solute_symporter_sf"/>
</dbReference>
<keyword evidence="4 7" id="KW-0812">Transmembrane</keyword>
<keyword evidence="6 7" id="KW-0472">Membrane</keyword>
<evidence type="ECO:0000256" key="4">
    <source>
        <dbReference type="ARBA" id="ARBA00022692"/>
    </source>
</evidence>
<feature type="domain" description="Cation/H+ exchanger transmembrane" evidence="8">
    <location>
        <begin position="15"/>
        <end position="361"/>
    </location>
</feature>
<evidence type="ECO:0000313" key="10">
    <source>
        <dbReference type="Proteomes" id="UP001172055"/>
    </source>
</evidence>
<dbReference type="Pfam" id="PF00999">
    <property type="entry name" value="Na_H_Exchanger"/>
    <property type="match status" value="1"/>
</dbReference>
<sequence length="382" mass="41520">MAELPELLSAGLLLLLLFAGGWLSFKFRFPDVIVYLLMGIAVSGMLADSHLLHFAGEMGIVLLFFMLGIEFPINQLIGLAKRVYMAGLLDIVLCFGITVGIALAFQLGWFASLIVGGVVYATSSSLTAKMLESSKRMVYPETEFMLGLLIFEDLFSPVLVAVLTSLAVGGGITIGSISWTLFLVLLLIAGAVFIGVFLFRKLWFFVDRYVGEDFFMLLVLGVSLTYGGLALLLGLSEVLGAFLAGIMLAEVKRGDELHRIVIRFRNVLLPLFFVYFGTTIEFGNGVPMAPLMVVLLLWSIVSKILTGYFGGQLYGLSKRVSLRAGFSLTQRGEFSIIVAALALDSLKTFSSVFILLSAIIGVFLFQFAPKLAVKLVGKKVVA</sequence>